<dbReference type="AlphaFoldDB" id="A0A915L519"/>
<keyword evidence="1" id="KW-1185">Reference proteome</keyword>
<protein>
    <submittedName>
        <fullName evidence="2">Uncharacterized protein</fullName>
    </submittedName>
</protein>
<organism evidence="1 2">
    <name type="scientific">Romanomermis culicivorax</name>
    <name type="common">Nematode worm</name>
    <dbReference type="NCBI Taxonomy" id="13658"/>
    <lineage>
        <taxon>Eukaryota</taxon>
        <taxon>Metazoa</taxon>
        <taxon>Ecdysozoa</taxon>
        <taxon>Nematoda</taxon>
        <taxon>Enoplea</taxon>
        <taxon>Dorylaimia</taxon>
        <taxon>Mermithida</taxon>
        <taxon>Mermithoidea</taxon>
        <taxon>Mermithidae</taxon>
        <taxon>Romanomermis</taxon>
    </lineage>
</organism>
<evidence type="ECO:0000313" key="1">
    <source>
        <dbReference type="Proteomes" id="UP000887565"/>
    </source>
</evidence>
<reference evidence="2" key="1">
    <citation type="submission" date="2022-11" db="UniProtKB">
        <authorList>
            <consortium name="WormBaseParasite"/>
        </authorList>
    </citation>
    <scope>IDENTIFICATION</scope>
</reference>
<dbReference type="Proteomes" id="UP000887565">
    <property type="component" value="Unplaced"/>
</dbReference>
<dbReference type="WBParaSite" id="nRc.2.0.1.t46149-RA">
    <property type="protein sequence ID" value="nRc.2.0.1.t46149-RA"/>
    <property type="gene ID" value="nRc.2.0.1.g46149"/>
</dbReference>
<evidence type="ECO:0000313" key="2">
    <source>
        <dbReference type="WBParaSite" id="nRc.2.0.1.t46149-RA"/>
    </source>
</evidence>
<proteinExistence type="predicted"/>
<name>A0A915L519_ROMCU</name>
<accession>A0A915L519</accession>
<sequence length="77" mass="8934">MPGCHERITAIKASKILLQSSTYKVVFGKLRRQEDLFKISKALKIQLVNIYNGTRTPPQNNQFLTNFEKDITFFEKS</sequence>